<dbReference type="InterPro" id="IPR005249">
    <property type="entry name" value="YqeK"/>
</dbReference>
<gene>
    <name evidence="8" type="ORF">HF964_05765</name>
</gene>
<evidence type="ECO:0000256" key="2">
    <source>
        <dbReference type="ARBA" id="ARBA00022723"/>
    </source>
</evidence>
<keyword evidence="9" id="KW-1185">Reference proteome</keyword>
<dbReference type="GO" id="GO:0008803">
    <property type="term" value="F:bis(5'-nucleosyl)-tetraphosphatase (symmetrical) activity"/>
    <property type="evidence" value="ECO:0007669"/>
    <property type="project" value="UniProtKB-EC"/>
</dbReference>
<dbReference type="EC" id="3.6.1.41" evidence="1"/>
<dbReference type="SUPFAM" id="SSF109604">
    <property type="entry name" value="HD-domain/PDEase-like"/>
    <property type="match status" value="1"/>
</dbReference>
<dbReference type="AlphaFoldDB" id="A0A7X6N2V3"/>
<reference evidence="8 9" key="1">
    <citation type="submission" date="2020-04" db="EMBL/GenBank/DDBJ databases">
        <title>MicrobeNet Type strains.</title>
        <authorList>
            <person name="Nicholson A.C."/>
        </authorList>
    </citation>
    <scope>NUCLEOTIDE SEQUENCE [LARGE SCALE GENOMIC DNA]</scope>
    <source>
        <strain evidence="8 9">CCUG 61472</strain>
    </source>
</reference>
<dbReference type="Proteomes" id="UP000549765">
    <property type="component" value="Unassembled WGS sequence"/>
</dbReference>
<evidence type="ECO:0000256" key="1">
    <source>
        <dbReference type="ARBA" id="ARBA00012506"/>
    </source>
</evidence>
<dbReference type="SMART" id="SM00471">
    <property type="entry name" value="HDc"/>
    <property type="match status" value="1"/>
</dbReference>
<comment type="caution">
    <text evidence="8">The sequence shown here is derived from an EMBL/GenBank/DDBJ whole genome shotgun (WGS) entry which is preliminary data.</text>
</comment>
<evidence type="ECO:0000259" key="7">
    <source>
        <dbReference type="SMART" id="SM00471"/>
    </source>
</evidence>
<sequence>MKDINYQKHYYAGTRDELVTILADTLSEFRFQHILRVEAKALELADHFAITDLEKVSVAALVHDYAKERSDDEFKTIIVRKHLDQDMLNWGNYVWHGFVGAEMIHDELAITDEDILNAVRRHTTGAPYMTIYDKLIFMADYIEDGRDFPGVDDCRATTFADLDAGVAWQLKHTLNYLLTKQTPIHPKTVLTYNAFVANNK</sequence>
<name>A0A7X6N2V3_9LACO</name>
<dbReference type="InterPro" id="IPR003607">
    <property type="entry name" value="HD/PDEase_dom"/>
</dbReference>
<dbReference type="Pfam" id="PF01966">
    <property type="entry name" value="HD"/>
    <property type="match status" value="1"/>
</dbReference>
<dbReference type="InterPro" id="IPR051094">
    <property type="entry name" value="Diverse_Catalytic_Enzymes"/>
</dbReference>
<dbReference type="NCBIfam" id="TIGR00488">
    <property type="entry name" value="bis(5'-nucleosyl)-tetraphosphatase (symmetrical) YqeK"/>
    <property type="match status" value="1"/>
</dbReference>
<evidence type="ECO:0000313" key="8">
    <source>
        <dbReference type="EMBL" id="NKZ24307.1"/>
    </source>
</evidence>
<dbReference type="GO" id="GO:0000166">
    <property type="term" value="F:nucleotide binding"/>
    <property type="evidence" value="ECO:0007669"/>
    <property type="project" value="UniProtKB-KW"/>
</dbReference>
<protein>
    <recommendedName>
        <fullName evidence="1">bis(5'-nucleosyl)-tetraphosphatase (symmetrical)</fullName>
        <ecNumber evidence="1">3.6.1.41</ecNumber>
    </recommendedName>
</protein>
<dbReference type="PANTHER" id="PTHR35795:SF1">
    <property type="entry name" value="BIS(5'-NUCLEOSYL)-TETRAPHOSPHATASE, SYMMETRICAL"/>
    <property type="match status" value="1"/>
</dbReference>
<dbReference type="CDD" id="cd00077">
    <property type="entry name" value="HDc"/>
    <property type="match status" value="1"/>
</dbReference>
<keyword evidence="3" id="KW-0547">Nucleotide-binding</keyword>
<dbReference type="EMBL" id="JAAXPN010000005">
    <property type="protein sequence ID" value="NKZ24307.1"/>
    <property type="molecule type" value="Genomic_DNA"/>
</dbReference>
<dbReference type="InterPro" id="IPR006674">
    <property type="entry name" value="HD_domain"/>
</dbReference>
<feature type="domain" description="HD/PDEase" evidence="7">
    <location>
        <begin position="26"/>
        <end position="154"/>
    </location>
</feature>
<evidence type="ECO:0000256" key="5">
    <source>
        <dbReference type="ARBA" id="ARBA00023004"/>
    </source>
</evidence>
<proteinExistence type="predicted"/>
<dbReference type="PANTHER" id="PTHR35795">
    <property type="entry name" value="SLR1885 PROTEIN"/>
    <property type="match status" value="1"/>
</dbReference>
<dbReference type="RefSeq" id="WP_168722102.1">
    <property type="nucleotide sequence ID" value="NZ_JAAXPN010000005.1"/>
</dbReference>
<dbReference type="GO" id="GO:0046872">
    <property type="term" value="F:metal ion binding"/>
    <property type="evidence" value="ECO:0007669"/>
    <property type="project" value="UniProtKB-KW"/>
</dbReference>
<dbReference type="Gene3D" id="1.10.3210.10">
    <property type="entry name" value="Hypothetical protein af1432"/>
    <property type="match status" value="1"/>
</dbReference>
<evidence type="ECO:0000313" key="9">
    <source>
        <dbReference type="Proteomes" id="UP000549765"/>
    </source>
</evidence>
<evidence type="ECO:0000256" key="6">
    <source>
        <dbReference type="ARBA" id="ARBA00049417"/>
    </source>
</evidence>
<keyword evidence="5" id="KW-0408">Iron</keyword>
<accession>A0A7X6N2V3</accession>
<keyword evidence="4" id="KW-0378">Hydrolase</keyword>
<evidence type="ECO:0000256" key="4">
    <source>
        <dbReference type="ARBA" id="ARBA00022801"/>
    </source>
</evidence>
<evidence type="ECO:0000256" key="3">
    <source>
        <dbReference type="ARBA" id="ARBA00022741"/>
    </source>
</evidence>
<comment type="catalytic activity">
    <reaction evidence="6">
        <text>P(1),P(4)-bis(5'-adenosyl) tetraphosphate + H2O = 2 ADP + 2 H(+)</text>
        <dbReference type="Rhea" id="RHEA:24252"/>
        <dbReference type="ChEBI" id="CHEBI:15377"/>
        <dbReference type="ChEBI" id="CHEBI:15378"/>
        <dbReference type="ChEBI" id="CHEBI:58141"/>
        <dbReference type="ChEBI" id="CHEBI:456216"/>
        <dbReference type="EC" id="3.6.1.41"/>
    </reaction>
</comment>
<organism evidence="8 9">
    <name type="scientific">Periweissella fabalis</name>
    <dbReference type="NCBI Taxonomy" id="1070421"/>
    <lineage>
        <taxon>Bacteria</taxon>
        <taxon>Bacillati</taxon>
        <taxon>Bacillota</taxon>
        <taxon>Bacilli</taxon>
        <taxon>Lactobacillales</taxon>
        <taxon>Lactobacillaceae</taxon>
        <taxon>Periweissella</taxon>
    </lineage>
</organism>
<keyword evidence="2" id="KW-0479">Metal-binding</keyword>